<dbReference type="NCBIfam" id="NF011648">
    <property type="entry name" value="PRK15066.1"/>
    <property type="match status" value="1"/>
</dbReference>
<dbReference type="InterPro" id="IPR000412">
    <property type="entry name" value="ABC_2_transport"/>
</dbReference>
<dbReference type="EMBL" id="PPXG01000005">
    <property type="protein sequence ID" value="POH82588.1"/>
    <property type="molecule type" value="Genomic_DNA"/>
</dbReference>
<feature type="transmembrane region" description="Helical" evidence="6">
    <location>
        <begin position="107"/>
        <end position="134"/>
    </location>
</feature>
<sequence>MSGELRPNLVALQTIVQREIRRYTRIWPQTLLPPAITMVLYFVIFGSLIGARIGDMGGFSYMDYIVPGLIMMSVITNSYSNVVSSFFSAKFQRSIEELLVSPVSPHVIVIGFALGGITRGLAVAVIVTLLSMFFTDLQVHHLGVTVLVIILTASIFALGGFINAVFARNFDDISIIPTFVLTPLTYLGGVFYSINLLSPFWQTLSLANPVLHMVNAFRYGILGVSDIRIGVAISFMLVAVIALYLVSVGLLKSGRGMRQ</sequence>
<evidence type="ECO:0000256" key="1">
    <source>
        <dbReference type="ARBA" id="ARBA00004141"/>
    </source>
</evidence>
<keyword evidence="3 6" id="KW-0812">Transmembrane</keyword>
<dbReference type="GO" id="GO:0140359">
    <property type="term" value="F:ABC-type transporter activity"/>
    <property type="evidence" value="ECO:0007669"/>
    <property type="project" value="InterPro"/>
</dbReference>
<gene>
    <name evidence="8" type="ORF">CXK91_14825</name>
</gene>
<feature type="transmembrane region" description="Helical" evidence="6">
    <location>
        <begin position="31"/>
        <end position="53"/>
    </location>
</feature>
<proteinExistence type="inferred from homology"/>
<dbReference type="AlphaFoldDB" id="A0A2S4AM71"/>
<keyword evidence="6" id="KW-0813">Transport</keyword>
<feature type="domain" description="ABC transmembrane type-2" evidence="7">
    <location>
        <begin position="25"/>
        <end position="254"/>
    </location>
</feature>
<feature type="transmembrane region" description="Helical" evidence="6">
    <location>
        <begin position="173"/>
        <end position="194"/>
    </location>
</feature>
<feature type="transmembrane region" description="Helical" evidence="6">
    <location>
        <begin position="227"/>
        <end position="251"/>
    </location>
</feature>
<dbReference type="InterPro" id="IPR013525">
    <property type="entry name" value="ABC2_TM"/>
</dbReference>
<evidence type="ECO:0000313" key="9">
    <source>
        <dbReference type="Proteomes" id="UP000237068"/>
    </source>
</evidence>
<comment type="subcellular location">
    <subcellularLocation>
        <location evidence="6">Cell inner membrane</location>
        <topology evidence="6">Multi-pass membrane protein</topology>
    </subcellularLocation>
    <subcellularLocation>
        <location evidence="1">Membrane</location>
        <topology evidence="1">Multi-pass membrane protein</topology>
    </subcellularLocation>
</comment>
<evidence type="ECO:0000256" key="4">
    <source>
        <dbReference type="ARBA" id="ARBA00022989"/>
    </source>
</evidence>
<comment type="similarity">
    <text evidence="2 6">Belongs to the ABC-2 integral membrane protein family.</text>
</comment>
<evidence type="ECO:0000256" key="5">
    <source>
        <dbReference type="ARBA" id="ARBA00023136"/>
    </source>
</evidence>
<dbReference type="PANTHER" id="PTHR43332">
    <property type="entry name" value="INNER MEMBRANE TRANSPORT PERMEASE YADH-RELATED"/>
    <property type="match status" value="1"/>
</dbReference>
<keyword evidence="6" id="KW-1003">Cell membrane</keyword>
<protein>
    <recommendedName>
        <fullName evidence="6">Transport permease protein</fullName>
    </recommendedName>
</protein>
<dbReference type="PROSITE" id="PS51012">
    <property type="entry name" value="ABC_TM2"/>
    <property type="match status" value="1"/>
</dbReference>
<keyword evidence="5 6" id="KW-0472">Membrane</keyword>
<dbReference type="InterPro" id="IPR052522">
    <property type="entry name" value="ABC-2_transport_permease"/>
</dbReference>
<keyword evidence="4 6" id="KW-1133">Transmembrane helix</keyword>
<evidence type="ECO:0000259" key="7">
    <source>
        <dbReference type="PROSITE" id="PS51012"/>
    </source>
</evidence>
<comment type="caution">
    <text evidence="8">The sequence shown here is derived from an EMBL/GenBank/DDBJ whole genome shotgun (WGS) entry which is preliminary data.</text>
</comment>
<dbReference type="PIRSF" id="PIRSF006648">
    <property type="entry name" value="DrrB"/>
    <property type="match status" value="1"/>
</dbReference>
<dbReference type="Pfam" id="PF01061">
    <property type="entry name" value="ABC2_membrane"/>
    <property type="match status" value="1"/>
</dbReference>
<dbReference type="RefSeq" id="WP_103456877.1">
    <property type="nucleotide sequence ID" value="NZ_JAMOHQ010000002.1"/>
</dbReference>
<evidence type="ECO:0000256" key="2">
    <source>
        <dbReference type="ARBA" id="ARBA00007783"/>
    </source>
</evidence>
<organism evidence="8 9">
    <name type="scientific">Stutzerimonas stutzeri</name>
    <name type="common">Pseudomonas stutzeri</name>
    <dbReference type="NCBI Taxonomy" id="316"/>
    <lineage>
        <taxon>Bacteria</taxon>
        <taxon>Pseudomonadati</taxon>
        <taxon>Pseudomonadota</taxon>
        <taxon>Gammaproteobacteria</taxon>
        <taxon>Pseudomonadales</taxon>
        <taxon>Pseudomonadaceae</taxon>
        <taxon>Stutzerimonas</taxon>
    </lineage>
</organism>
<evidence type="ECO:0000256" key="6">
    <source>
        <dbReference type="RuleBase" id="RU361157"/>
    </source>
</evidence>
<dbReference type="GO" id="GO:0043190">
    <property type="term" value="C:ATP-binding cassette (ABC) transporter complex"/>
    <property type="evidence" value="ECO:0007669"/>
    <property type="project" value="InterPro"/>
</dbReference>
<evidence type="ECO:0000313" key="8">
    <source>
        <dbReference type="EMBL" id="POH82588.1"/>
    </source>
</evidence>
<dbReference type="InterPro" id="IPR047817">
    <property type="entry name" value="ABC2_TM_bact-type"/>
</dbReference>
<dbReference type="PANTHER" id="PTHR43332:SF2">
    <property type="entry name" value="INNER MEMBRANE TRANSPORT PERMEASE YADH"/>
    <property type="match status" value="1"/>
</dbReference>
<feature type="transmembrane region" description="Helical" evidence="6">
    <location>
        <begin position="65"/>
        <end position="87"/>
    </location>
</feature>
<dbReference type="OrthoDB" id="9804001at2"/>
<feature type="transmembrane region" description="Helical" evidence="6">
    <location>
        <begin position="146"/>
        <end position="166"/>
    </location>
</feature>
<dbReference type="Proteomes" id="UP000237068">
    <property type="component" value="Unassembled WGS sequence"/>
</dbReference>
<accession>A0A2S4AM71</accession>
<dbReference type="PRINTS" id="PR00164">
    <property type="entry name" value="ABC2TRNSPORT"/>
</dbReference>
<evidence type="ECO:0000256" key="3">
    <source>
        <dbReference type="ARBA" id="ARBA00022692"/>
    </source>
</evidence>
<reference evidence="8 9" key="1">
    <citation type="submission" date="2018-01" db="EMBL/GenBank/DDBJ databases">
        <title>Denitrification phenotypes of diverse strains of Pseudomonas stutzeri.</title>
        <authorList>
            <person name="Milligan D.A."/>
            <person name="Bergaust L."/>
            <person name="Bakken L.R."/>
            <person name="Frostegard A."/>
        </authorList>
    </citation>
    <scope>NUCLEOTIDE SEQUENCE [LARGE SCALE GENOMIC DNA]</scope>
    <source>
        <strain evidence="8 9">24a13</strain>
    </source>
</reference>
<name>A0A2S4AM71_STUST</name>